<evidence type="ECO:0000313" key="5">
    <source>
        <dbReference type="Proteomes" id="UP001497497"/>
    </source>
</evidence>
<keyword evidence="5" id="KW-1185">Reference proteome</keyword>
<feature type="chain" id="PRO_5043382488" description="Apple domain-containing protein" evidence="2">
    <location>
        <begin position="23"/>
        <end position="154"/>
    </location>
</feature>
<comment type="caution">
    <text evidence="4">The sequence shown here is derived from an EMBL/GenBank/DDBJ whole genome shotgun (WGS) entry which is preliminary data.</text>
</comment>
<organism evidence="4 5">
    <name type="scientific">Lymnaea stagnalis</name>
    <name type="common">Great pond snail</name>
    <name type="synonym">Helix stagnalis</name>
    <dbReference type="NCBI Taxonomy" id="6523"/>
    <lineage>
        <taxon>Eukaryota</taxon>
        <taxon>Metazoa</taxon>
        <taxon>Spiralia</taxon>
        <taxon>Lophotrochozoa</taxon>
        <taxon>Mollusca</taxon>
        <taxon>Gastropoda</taxon>
        <taxon>Heterobranchia</taxon>
        <taxon>Euthyneura</taxon>
        <taxon>Panpulmonata</taxon>
        <taxon>Hygrophila</taxon>
        <taxon>Lymnaeoidea</taxon>
        <taxon>Lymnaeidae</taxon>
        <taxon>Lymnaea</taxon>
    </lineage>
</organism>
<dbReference type="InterPro" id="IPR003609">
    <property type="entry name" value="Pan_app"/>
</dbReference>
<dbReference type="SMART" id="SM00473">
    <property type="entry name" value="PAN_AP"/>
    <property type="match status" value="1"/>
</dbReference>
<feature type="domain" description="Apple" evidence="3">
    <location>
        <begin position="24"/>
        <end position="97"/>
    </location>
</feature>
<keyword evidence="2" id="KW-0732">Signal</keyword>
<gene>
    <name evidence="4" type="ORF">GSLYS_00020171001</name>
</gene>
<reference evidence="4 5" key="1">
    <citation type="submission" date="2024-04" db="EMBL/GenBank/DDBJ databases">
        <authorList>
            <consortium name="Genoscope - CEA"/>
            <person name="William W."/>
        </authorList>
    </citation>
    <scope>NUCLEOTIDE SEQUENCE [LARGE SCALE GENOMIC DNA]</scope>
</reference>
<feature type="compositionally biased region" description="Basic residues" evidence="1">
    <location>
        <begin position="144"/>
        <end position="154"/>
    </location>
</feature>
<dbReference type="Pfam" id="PF00024">
    <property type="entry name" value="PAN_1"/>
    <property type="match status" value="1"/>
</dbReference>
<feature type="region of interest" description="Disordered" evidence="1">
    <location>
        <begin position="115"/>
        <end position="154"/>
    </location>
</feature>
<protein>
    <recommendedName>
        <fullName evidence="3">Apple domain-containing protein</fullName>
    </recommendedName>
</protein>
<accession>A0AAV2IIC7</accession>
<dbReference type="AlphaFoldDB" id="A0AAV2IIC7"/>
<name>A0AAV2IIC7_LYMST</name>
<evidence type="ECO:0000313" key="4">
    <source>
        <dbReference type="EMBL" id="CAL1546794.1"/>
    </source>
</evidence>
<feature type="compositionally biased region" description="Low complexity" evidence="1">
    <location>
        <begin position="115"/>
        <end position="143"/>
    </location>
</feature>
<dbReference type="PROSITE" id="PS50948">
    <property type="entry name" value="PAN"/>
    <property type="match status" value="1"/>
</dbReference>
<evidence type="ECO:0000256" key="1">
    <source>
        <dbReference type="SAM" id="MobiDB-lite"/>
    </source>
</evidence>
<dbReference type="Gene3D" id="3.50.4.10">
    <property type="entry name" value="Hepatocyte Growth Factor"/>
    <property type="match status" value="1"/>
</dbReference>
<dbReference type="Proteomes" id="UP001497497">
    <property type="component" value="Unassembled WGS sequence"/>
</dbReference>
<evidence type="ECO:0000256" key="2">
    <source>
        <dbReference type="SAM" id="SignalP"/>
    </source>
</evidence>
<dbReference type="SUPFAM" id="SSF57414">
    <property type="entry name" value="Hairpin loop containing domain-like"/>
    <property type="match status" value="1"/>
</dbReference>
<evidence type="ECO:0000259" key="3">
    <source>
        <dbReference type="PROSITE" id="PS50948"/>
    </source>
</evidence>
<sequence length="154" mass="16559">MANKGILFVALLSVCHFEYGQAVCNVRLISESIDFAASEIVEYFTAESQQQCTDACINDPTCAYVSYNSQSQRCGLNTNPSLEIATTINVTIYEKLCTADVTTTTTASTTMTPATTTTQASTKMTPATTTTQATTKKTPTTTKKNPKTRGCHGK</sequence>
<proteinExistence type="predicted"/>
<feature type="signal peptide" evidence="2">
    <location>
        <begin position="1"/>
        <end position="22"/>
    </location>
</feature>
<dbReference type="EMBL" id="CAXITT010000857">
    <property type="protein sequence ID" value="CAL1546794.1"/>
    <property type="molecule type" value="Genomic_DNA"/>
</dbReference>